<comment type="caution">
    <text evidence="1">The sequence shown here is derived from an EMBL/GenBank/DDBJ whole genome shotgun (WGS) entry which is preliminary data.</text>
</comment>
<proteinExistence type="predicted"/>
<evidence type="ECO:0000313" key="1">
    <source>
        <dbReference type="EMBL" id="MBY0205251.1"/>
    </source>
</evidence>
<dbReference type="RefSeq" id="WP_221789760.1">
    <property type="nucleotide sequence ID" value="NZ_JACLIC010000031.1"/>
</dbReference>
<gene>
    <name evidence="1" type="ORF">H7T88_18670</name>
</gene>
<protein>
    <recommendedName>
        <fullName evidence="3">Fur-regulated basic protein FbpA</fullName>
    </recommendedName>
</protein>
<dbReference type="Proteomes" id="UP000706031">
    <property type="component" value="Unassembled WGS sequence"/>
</dbReference>
<name>A0ABS7KML7_9BACL</name>
<reference evidence="1 2" key="1">
    <citation type="submission" date="2020-08" db="EMBL/GenBank/DDBJ databases">
        <title>Fungal Genomes of the International Space Station.</title>
        <authorList>
            <person name="Seuylemezian A."/>
            <person name="Singh N.K."/>
            <person name="Wood J."/>
            <person name="Venkateswaran K."/>
        </authorList>
    </citation>
    <scope>NUCLEOTIDE SEQUENCE [LARGE SCALE GENOMIC DNA]</scope>
    <source>
        <strain evidence="1 2">S/N-304-OC-R4</strain>
    </source>
</reference>
<organism evidence="1 2">
    <name type="scientific">Paenibacillus cucumis</name>
    <name type="common">ex Kampfer et al. 2016</name>
    <dbReference type="NCBI Taxonomy" id="1776858"/>
    <lineage>
        <taxon>Bacteria</taxon>
        <taxon>Bacillati</taxon>
        <taxon>Bacillota</taxon>
        <taxon>Bacilli</taxon>
        <taxon>Bacillales</taxon>
        <taxon>Paenibacillaceae</taxon>
        <taxon>Paenibacillus</taxon>
    </lineage>
</organism>
<keyword evidence="2" id="KW-1185">Reference proteome</keyword>
<evidence type="ECO:0000313" key="2">
    <source>
        <dbReference type="Proteomes" id="UP000706031"/>
    </source>
</evidence>
<accession>A0ABS7KML7</accession>
<dbReference type="EMBL" id="JACLIC010000031">
    <property type="protein sequence ID" value="MBY0205251.1"/>
    <property type="molecule type" value="Genomic_DNA"/>
</dbReference>
<evidence type="ECO:0008006" key="3">
    <source>
        <dbReference type="Google" id="ProtNLM"/>
    </source>
</evidence>
<sequence length="52" mass="6287">MESIESLKLELIRSRKAYLVEHSKLCQLEFNRLDEEERKLLNLHKEDSQTNE</sequence>